<dbReference type="PROSITE" id="PS51372">
    <property type="entry name" value="PRD_2"/>
    <property type="match status" value="2"/>
</dbReference>
<dbReference type="InterPro" id="IPR011608">
    <property type="entry name" value="PRD"/>
</dbReference>
<name>A0A100VL51_PAEAM</name>
<protein>
    <submittedName>
        <fullName evidence="4">Antitermination protein BlgG</fullName>
    </submittedName>
    <submittedName>
        <fullName evidence="3">Transcriptional antiterminator, BglG</fullName>
    </submittedName>
</protein>
<dbReference type="Gene3D" id="1.10.1790.10">
    <property type="entry name" value="PRD domain"/>
    <property type="match status" value="2"/>
</dbReference>
<dbReference type="SUPFAM" id="SSF63520">
    <property type="entry name" value="PTS-regulatory domain, PRD"/>
    <property type="match status" value="2"/>
</dbReference>
<dbReference type="Proteomes" id="UP000187134">
    <property type="component" value="Unassembled WGS sequence"/>
</dbReference>
<dbReference type="EMBL" id="MRTJ01000025">
    <property type="protein sequence ID" value="OMF05880.1"/>
    <property type="molecule type" value="Genomic_DNA"/>
</dbReference>
<dbReference type="Gene3D" id="2.30.24.10">
    <property type="entry name" value="CAT RNA-binding domain"/>
    <property type="match status" value="1"/>
</dbReference>
<dbReference type="OrthoDB" id="9813552at2"/>
<evidence type="ECO:0000259" key="2">
    <source>
        <dbReference type="PROSITE" id="PS51372"/>
    </source>
</evidence>
<evidence type="ECO:0000256" key="1">
    <source>
        <dbReference type="ARBA" id="ARBA00022737"/>
    </source>
</evidence>
<reference evidence="4 6" key="3">
    <citation type="submission" date="2016-11" db="EMBL/GenBank/DDBJ databases">
        <title>Paenibacillus species isolates.</title>
        <authorList>
            <person name="Beno S.M."/>
        </authorList>
    </citation>
    <scope>NUCLEOTIDE SEQUENCE [LARGE SCALE GENOMIC DNA]</scope>
    <source>
        <strain evidence="4 6">FSL H8-0246</strain>
    </source>
</reference>
<reference evidence="3 5" key="1">
    <citation type="journal article" date="2016" name="Genome Announc.">
        <title>Draft Genome Sequence of Paenibacillus amylolyticus Heshi-A3, Isolated from Fermented Rice Bran in a Japanese Fermented Seafood Dish.</title>
        <authorList>
            <person name="Akuzawa S."/>
            <person name="Nagaoka J."/>
            <person name="Kanekatsu M."/>
            <person name="Kubota E."/>
            <person name="Ohtake R."/>
            <person name="Suzuki T."/>
            <person name="Kanesaki Y."/>
        </authorList>
    </citation>
    <scope>NUCLEOTIDE SEQUENCE [LARGE SCALE GENOMIC DNA]</scope>
    <source>
        <strain evidence="3 5">Heshi-A3</strain>
    </source>
</reference>
<keyword evidence="1" id="KW-0677">Repeat</keyword>
<dbReference type="Pfam" id="PF03123">
    <property type="entry name" value="CAT_RBD"/>
    <property type="match status" value="1"/>
</dbReference>
<feature type="domain" description="PRD" evidence="2">
    <location>
        <begin position="65"/>
        <end position="168"/>
    </location>
</feature>
<dbReference type="PANTHER" id="PTHR30185">
    <property type="entry name" value="CRYPTIC BETA-GLUCOSIDE BGL OPERON ANTITERMINATOR"/>
    <property type="match status" value="1"/>
</dbReference>
<feature type="domain" description="PRD" evidence="2">
    <location>
        <begin position="169"/>
        <end position="279"/>
    </location>
</feature>
<evidence type="ECO:0000313" key="5">
    <source>
        <dbReference type="Proteomes" id="UP000069697"/>
    </source>
</evidence>
<gene>
    <name evidence="4" type="ORF">BK131_28755</name>
    <name evidence="3" type="ORF">PAHA3_1941</name>
</gene>
<dbReference type="InterPro" id="IPR050661">
    <property type="entry name" value="BglG_antiterminators"/>
</dbReference>
<sequence length="285" mass="33380">MKVIKILNNSLLLTKDEQGQEVIVMGKGLAFKGKVGERLDEEHIQKRFILQNNPSAQAYVRTIENMPESHVNVINKLISNAKEKLSLDDQIFFTLMDHLSFAIERWKKGVSLQNRMLWEIQRFHPVEFELGLEAVHMLNQELGIELTEEEAGNIAFHFVNAQSHEQNMERTMQSVKMLKDIFNLIQYSFDMQLNKNSIHYVRLVTHLQFFIQRLQEGRLGNSPKDFIFQHMVKEHPLEYKCAEMIKTYVQNMLDISISNEELLYLMIHIARIVQEEQGDEGQLSH</sequence>
<evidence type="ECO:0000313" key="4">
    <source>
        <dbReference type="EMBL" id="OMF05880.1"/>
    </source>
</evidence>
<accession>A0A100VL51</accession>
<organism evidence="3 5">
    <name type="scientific">Paenibacillus amylolyticus</name>
    <dbReference type="NCBI Taxonomy" id="1451"/>
    <lineage>
        <taxon>Bacteria</taxon>
        <taxon>Bacillati</taxon>
        <taxon>Bacillota</taxon>
        <taxon>Bacilli</taxon>
        <taxon>Bacillales</taxon>
        <taxon>Paenibacillaceae</taxon>
        <taxon>Paenibacillus</taxon>
    </lineage>
</organism>
<dbReference type="InterPro" id="IPR004341">
    <property type="entry name" value="CAT_RNA-bd_dom"/>
</dbReference>
<dbReference type="NCBIfam" id="NF046042">
    <property type="entry name" value="LicT"/>
    <property type="match status" value="1"/>
</dbReference>
<dbReference type="InterPro" id="IPR036634">
    <property type="entry name" value="PRD_sf"/>
</dbReference>
<dbReference type="InterPro" id="IPR036650">
    <property type="entry name" value="CAT_RNA-bd_dom_sf"/>
</dbReference>
<dbReference type="GO" id="GO:0006355">
    <property type="term" value="P:regulation of DNA-templated transcription"/>
    <property type="evidence" value="ECO:0007669"/>
    <property type="project" value="InterPro"/>
</dbReference>
<reference evidence="5" key="2">
    <citation type="submission" date="2016-01" db="EMBL/GenBank/DDBJ databases">
        <title>Draft Genome Sequence of Paenibacillus amylolyticus Heshi-A3 that Was Isolated from Fermented Rice Bran with Aging Salted Mackerel, Which Was Named Heshiko as Traditional Fermented Seafood in Japan.</title>
        <authorList>
            <person name="Akuzawa S."/>
            <person name="Nakagawa J."/>
            <person name="Kanekatsu T."/>
            <person name="Kubota E."/>
            <person name="Ohtake R."/>
            <person name="Suzuki T."/>
            <person name="Kanesaki Y."/>
        </authorList>
    </citation>
    <scope>NUCLEOTIDE SEQUENCE [LARGE SCALE GENOMIC DNA]</scope>
    <source>
        <strain evidence="5">Heshi-A3</strain>
    </source>
</reference>
<dbReference type="Proteomes" id="UP000069697">
    <property type="component" value="Unassembled WGS sequence"/>
</dbReference>
<dbReference type="EMBL" id="BCNV01000001">
    <property type="protein sequence ID" value="GAS81867.1"/>
    <property type="molecule type" value="Genomic_DNA"/>
</dbReference>
<dbReference type="AlphaFoldDB" id="A0A100VL51"/>
<dbReference type="Pfam" id="PF00874">
    <property type="entry name" value="PRD"/>
    <property type="match status" value="2"/>
</dbReference>
<evidence type="ECO:0000313" key="6">
    <source>
        <dbReference type="Proteomes" id="UP000187134"/>
    </source>
</evidence>
<evidence type="ECO:0000313" key="3">
    <source>
        <dbReference type="EMBL" id="GAS81867.1"/>
    </source>
</evidence>
<dbReference type="SUPFAM" id="SSF50151">
    <property type="entry name" value="SacY-like RNA-binding domain"/>
    <property type="match status" value="1"/>
</dbReference>
<dbReference type="GO" id="GO:0003723">
    <property type="term" value="F:RNA binding"/>
    <property type="evidence" value="ECO:0007669"/>
    <property type="project" value="InterPro"/>
</dbReference>
<comment type="caution">
    <text evidence="3">The sequence shown here is derived from an EMBL/GenBank/DDBJ whole genome shotgun (WGS) entry which is preliminary data.</text>
</comment>
<dbReference type="SMART" id="SM01061">
    <property type="entry name" value="CAT_RBD"/>
    <property type="match status" value="1"/>
</dbReference>
<dbReference type="RefSeq" id="WP_062836040.1">
    <property type="nucleotide sequence ID" value="NZ_BCNV01000001.1"/>
</dbReference>
<proteinExistence type="predicted"/>
<dbReference type="PANTHER" id="PTHR30185:SF15">
    <property type="entry name" value="CRYPTIC BETA-GLUCOSIDE BGL OPERON ANTITERMINATOR"/>
    <property type="match status" value="1"/>
</dbReference>